<dbReference type="GO" id="GO:0046872">
    <property type="term" value="F:metal ion binding"/>
    <property type="evidence" value="ECO:0007669"/>
    <property type="project" value="UniProtKB-KW"/>
</dbReference>
<evidence type="ECO:0000259" key="11">
    <source>
        <dbReference type="Pfam" id="PF07992"/>
    </source>
</evidence>
<dbReference type="Pfam" id="PF00724">
    <property type="entry name" value="Oxidored_FMN"/>
    <property type="match status" value="1"/>
</dbReference>
<keyword evidence="7 12" id="KW-0560">Oxidoreductase</keyword>
<keyword evidence="13" id="KW-1185">Reference proteome</keyword>
<dbReference type="Gene3D" id="3.20.20.70">
    <property type="entry name" value="Aldolase class I"/>
    <property type="match status" value="1"/>
</dbReference>
<dbReference type="InterPro" id="IPR023753">
    <property type="entry name" value="FAD/NAD-binding_dom"/>
</dbReference>
<dbReference type="PRINTS" id="PR00469">
    <property type="entry name" value="PNDRDTASEII"/>
</dbReference>
<dbReference type="InterPro" id="IPR013785">
    <property type="entry name" value="Aldolase_TIM"/>
</dbReference>
<evidence type="ECO:0000256" key="5">
    <source>
        <dbReference type="ARBA" id="ARBA00022643"/>
    </source>
</evidence>
<sequence>MGNSNLENYEKIFSPGNIGKLEIPNRLVVPAMVTGYANKDGTVNERFISYHKARAEGGWGLIITENYRVNENAGASLNRLGLWNDNQIETHKTLTDTVHKHGAKIAVQIYHAGRQTTKEINGKQPVAPSPIPDPSIGEVPHELTLTEIEEIINQFAEASLRAKKAGFDAIEIHGAHGYLICQFLSPFSNKRTDKYGGNLVNRSRFAVEIVNVVREKVGGDYPLIFRMSVDEMVYGGITIEDSKIIAQKLEKAGVNAIHASVGVGASSQYIVTPASVPHGWTADYAAQIKSVVNIPVITVNHINHPDIAESILKSGRADFVAMGRASLADPELPNKTKAGKISDINLCIGCLQRCIGNVMKGNPVGCLVNPECGREKDLTIKKAPSKKKVLIVGGGVAGMETAIVSAKRGHEVHIYEKNDMLGGQWLLAAMPPGKEEYNSLVTWQKQQIEKLGITVNLNSPVDNGIIQEINPDVLIVAAGSEQVPVNIPVCERENVSYTNDVLAGKTSVGRKVIVIGGGLGGPQTAAHLAVNGHQVTLITKMSEISSKLEPGNRFFLLKLLDEYDVNIKTGTEINEITSDGVIITNENGKETLKGYDSIIISSRLKPVKLETLEKQLKHVKEVITIGDAKEVGDGADAITAGYEAGISL</sequence>
<dbReference type="GeneID" id="10668113"/>
<evidence type="ECO:0000313" key="13">
    <source>
        <dbReference type="Proteomes" id="UP000009231"/>
    </source>
</evidence>
<dbReference type="InterPro" id="IPR001155">
    <property type="entry name" value="OxRdtase_FMN_N"/>
</dbReference>
<keyword evidence="8" id="KW-0408">Iron</keyword>
<evidence type="ECO:0000256" key="7">
    <source>
        <dbReference type="ARBA" id="ARBA00023002"/>
    </source>
</evidence>
<reference evidence="12 13" key="1">
    <citation type="journal article" date="2014" name="Int. J. Syst. Evol. Microbiol.">
        <title>Methanobacterium paludis sp. nov. and a novel strain of Methanobacterium lacus isolated from northern peatlands.</title>
        <authorList>
            <person name="Cadillo-Quiroz H."/>
            <person name="Brauer S.L."/>
            <person name="Goodson N."/>
            <person name="Yavitt J.B."/>
            <person name="Zinder S.H."/>
        </authorList>
    </citation>
    <scope>NUCLEOTIDE SEQUENCE [LARGE SCALE GENOMIC DNA]</scope>
    <source>
        <strain evidence="13">DSM 25820 / JCM 18151 / SWAN1</strain>
    </source>
</reference>
<gene>
    <name evidence="12" type="ordered locus">MSWAN_0623</name>
</gene>
<keyword evidence="6" id="KW-0479">Metal-binding</keyword>
<dbReference type="AlphaFoldDB" id="F6D611"/>
<dbReference type="PRINTS" id="PR00368">
    <property type="entry name" value="FADPNR"/>
</dbReference>
<dbReference type="OrthoDB" id="122964at2157"/>
<name>F6D611_METPW</name>
<dbReference type="SUPFAM" id="SSF51395">
    <property type="entry name" value="FMN-linked oxidoreductases"/>
    <property type="match status" value="1"/>
</dbReference>
<accession>F6D611</accession>
<evidence type="ECO:0000256" key="8">
    <source>
        <dbReference type="ARBA" id="ARBA00023004"/>
    </source>
</evidence>
<dbReference type="InterPro" id="IPR036188">
    <property type="entry name" value="FAD/NAD-bd_sf"/>
</dbReference>
<dbReference type="RefSeq" id="WP_013825161.1">
    <property type="nucleotide sequence ID" value="NC_015574.1"/>
</dbReference>
<keyword evidence="5" id="KW-0288">FMN</keyword>
<comment type="similarity">
    <text evidence="3">In the N-terminal section; belongs to the NADH:flavin oxidoreductase/NADH oxidase family.</text>
</comment>
<dbReference type="EMBL" id="CP002772">
    <property type="protein sequence ID" value="AEG17659.1"/>
    <property type="molecule type" value="Genomic_DNA"/>
</dbReference>
<dbReference type="Gene3D" id="3.40.50.720">
    <property type="entry name" value="NAD(P)-binding Rossmann-like Domain"/>
    <property type="match status" value="1"/>
</dbReference>
<dbReference type="GO" id="GO:0051536">
    <property type="term" value="F:iron-sulfur cluster binding"/>
    <property type="evidence" value="ECO:0007669"/>
    <property type="project" value="UniProtKB-KW"/>
</dbReference>
<comment type="cofactor">
    <cofactor evidence="1">
        <name>FMN</name>
        <dbReference type="ChEBI" id="CHEBI:58210"/>
    </cofactor>
</comment>
<dbReference type="InterPro" id="IPR051793">
    <property type="entry name" value="NADH:flavin_oxidoreductase"/>
</dbReference>
<dbReference type="SUPFAM" id="SSF51905">
    <property type="entry name" value="FAD/NAD(P)-binding domain"/>
    <property type="match status" value="1"/>
</dbReference>
<evidence type="ECO:0000256" key="3">
    <source>
        <dbReference type="ARBA" id="ARBA00011048"/>
    </source>
</evidence>
<keyword evidence="4" id="KW-0285">Flavoprotein</keyword>
<dbReference type="STRING" id="868131.MSWAN_0623"/>
<dbReference type="HOGENOM" id="CLU_012153_1_2_2"/>
<dbReference type="eggNOG" id="arCOG01068">
    <property type="taxonomic scope" value="Archaea"/>
</dbReference>
<evidence type="ECO:0000256" key="6">
    <source>
        <dbReference type="ARBA" id="ARBA00022723"/>
    </source>
</evidence>
<dbReference type="Gene3D" id="3.50.50.60">
    <property type="entry name" value="FAD/NAD(P)-binding domain"/>
    <property type="match status" value="1"/>
</dbReference>
<evidence type="ECO:0000256" key="4">
    <source>
        <dbReference type="ARBA" id="ARBA00022630"/>
    </source>
</evidence>
<dbReference type="eggNOG" id="arCOG00615">
    <property type="taxonomic scope" value="Archaea"/>
</dbReference>
<evidence type="ECO:0000259" key="10">
    <source>
        <dbReference type="Pfam" id="PF00724"/>
    </source>
</evidence>
<evidence type="ECO:0000256" key="2">
    <source>
        <dbReference type="ARBA" id="ARBA00001966"/>
    </source>
</evidence>
<dbReference type="CDD" id="cd02803">
    <property type="entry name" value="OYE_like_FMN_family"/>
    <property type="match status" value="1"/>
</dbReference>
<evidence type="ECO:0000256" key="9">
    <source>
        <dbReference type="ARBA" id="ARBA00023014"/>
    </source>
</evidence>
<organism evidence="12 13">
    <name type="scientific">Methanobacterium paludis (strain DSM 25820 / JCM 18151 / SWAN1)</name>
    <dbReference type="NCBI Taxonomy" id="868131"/>
    <lineage>
        <taxon>Archaea</taxon>
        <taxon>Methanobacteriati</taxon>
        <taxon>Methanobacteriota</taxon>
        <taxon>Methanomada group</taxon>
        <taxon>Methanobacteria</taxon>
        <taxon>Methanobacteriales</taxon>
        <taxon>Methanobacteriaceae</taxon>
        <taxon>Methanobacterium</taxon>
    </lineage>
</organism>
<dbReference type="GO" id="GO:0008670">
    <property type="term" value="F:2,4-dienoyl-CoA reductase (NADPH) activity"/>
    <property type="evidence" value="ECO:0007669"/>
    <property type="project" value="UniProtKB-EC"/>
</dbReference>
<comment type="cofactor">
    <cofactor evidence="2">
        <name>[4Fe-4S] cluster</name>
        <dbReference type="ChEBI" id="CHEBI:49883"/>
    </cofactor>
</comment>
<feature type="domain" description="FAD/NAD(P)-binding" evidence="11">
    <location>
        <begin position="387"/>
        <end position="600"/>
    </location>
</feature>
<protein>
    <submittedName>
        <fullName evidence="12">2,4-dienoyl-CoA reductase (NADPH)</fullName>
        <ecNumber evidence="12">1.3.1.34</ecNumber>
    </submittedName>
</protein>
<proteinExistence type="inferred from homology"/>
<dbReference type="Proteomes" id="UP000009231">
    <property type="component" value="Chromosome"/>
</dbReference>
<keyword evidence="9" id="KW-0411">Iron-sulfur</keyword>
<feature type="domain" description="NADH:flavin oxidoreductase/NADH oxidase N-terminal" evidence="10">
    <location>
        <begin position="11"/>
        <end position="339"/>
    </location>
</feature>
<dbReference type="Pfam" id="PF07992">
    <property type="entry name" value="Pyr_redox_2"/>
    <property type="match status" value="1"/>
</dbReference>
<dbReference type="PANTHER" id="PTHR42917">
    <property type="entry name" value="2,4-DIENOYL-COA REDUCTASE"/>
    <property type="match status" value="1"/>
</dbReference>
<dbReference type="EC" id="1.3.1.34" evidence="12"/>
<evidence type="ECO:0000256" key="1">
    <source>
        <dbReference type="ARBA" id="ARBA00001917"/>
    </source>
</evidence>
<evidence type="ECO:0000313" key="12">
    <source>
        <dbReference type="EMBL" id="AEG17659.1"/>
    </source>
</evidence>
<dbReference type="GO" id="GO:0010181">
    <property type="term" value="F:FMN binding"/>
    <property type="evidence" value="ECO:0007669"/>
    <property type="project" value="InterPro"/>
</dbReference>
<dbReference type="PANTHER" id="PTHR42917:SF2">
    <property type="entry name" value="2,4-DIENOYL-COA REDUCTASE [(2E)-ENOYL-COA-PRODUCING]"/>
    <property type="match status" value="1"/>
</dbReference>
<dbReference type="KEGG" id="mew:MSWAN_0623"/>